<dbReference type="KEGG" id="xop:PXO_05508"/>
<protein>
    <submittedName>
        <fullName evidence="1">Uncharacterized protein</fullName>
    </submittedName>
</protein>
<name>A0A0K0GI57_XANOP</name>
<dbReference type="HOGENOM" id="CLU_2959807_0_0_6"/>
<evidence type="ECO:0000313" key="1">
    <source>
        <dbReference type="EMBL" id="ACD57920.1"/>
    </source>
</evidence>
<proteinExistence type="predicted"/>
<dbReference type="Proteomes" id="UP000001740">
    <property type="component" value="Chromosome"/>
</dbReference>
<sequence length="59" mass="6484">MTHGRSPIDAAWANLLAGHADKLELPGGLLMRSGPENLFTILFNPCKLHECARRTIQVT</sequence>
<dbReference type="AlphaFoldDB" id="A0A0K0GI57"/>
<reference evidence="1 2" key="1">
    <citation type="journal article" date="2008" name="BMC Genomics">
        <title>Genome sequence and rapid evolution of the rice pathogen Xanthomonas oryzae pv. oryzae PXO99A.</title>
        <authorList>
            <person name="Salzberg S.L."/>
            <person name="Sommer D.D."/>
            <person name="Schatz M.C."/>
            <person name="Phillippy A.M."/>
            <person name="Rabinowicz P.D."/>
            <person name="Tsuge S."/>
            <person name="Furutani A."/>
            <person name="Ochiai H."/>
            <person name="Delcher A.L."/>
            <person name="Kelley D."/>
            <person name="Madupu R."/>
            <person name="Puiu D."/>
            <person name="Radune D."/>
            <person name="Shumway M."/>
            <person name="Trapnell C."/>
            <person name="Aparna G."/>
            <person name="Jha G."/>
            <person name="Pandey A."/>
            <person name="Patil P.B."/>
            <person name="Ishihara H."/>
            <person name="Meyer D.F."/>
            <person name="Szurek B."/>
            <person name="Verdier V."/>
            <person name="Koebnik R."/>
            <person name="Dow J.M."/>
            <person name="Ryan R.P."/>
            <person name="Hirata H."/>
            <person name="Tsuyumu S."/>
            <person name="Won Lee S."/>
            <person name="Seo Y.S."/>
            <person name="Sriariyanum M."/>
            <person name="Ronald P.C."/>
            <person name="Sonti R.V."/>
            <person name="Van Sluys M.A."/>
            <person name="Leach J.E."/>
            <person name="White F.F."/>
            <person name="Bogdanove A.J."/>
        </authorList>
    </citation>
    <scope>NUCLEOTIDE SEQUENCE [LARGE SCALE GENOMIC DNA]</scope>
    <source>
        <strain evidence="1 2">PXO99A</strain>
    </source>
</reference>
<organism evidence="1 2">
    <name type="scientific">Xanthomonas oryzae pv. oryzae (strain PXO99A)</name>
    <dbReference type="NCBI Taxonomy" id="360094"/>
    <lineage>
        <taxon>Bacteria</taxon>
        <taxon>Pseudomonadati</taxon>
        <taxon>Pseudomonadota</taxon>
        <taxon>Gammaproteobacteria</taxon>
        <taxon>Lysobacterales</taxon>
        <taxon>Lysobacteraceae</taxon>
        <taxon>Xanthomonas</taxon>
    </lineage>
</organism>
<evidence type="ECO:0000313" key="2">
    <source>
        <dbReference type="Proteomes" id="UP000001740"/>
    </source>
</evidence>
<accession>A0A0K0GI57</accession>
<gene>
    <name evidence="1" type="ordered locus">PXO_05508</name>
</gene>
<dbReference type="EMBL" id="CP000967">
    <property type="protein sequence ID" value="ACD57920.1"/>
    <property type="molecule type" value="Genomic_DNA"/>
</dbReference>